<dbReference type="EMBL" id="FQZR01000005">
    <property type="protein sequence ID" value="SHJ38363.1"/>
    <property type="molecule type" value="Genomic_DNA"/>
</dbReference>
<feature type="region of interest" description="Disordered" evidence="1">
    <location>
        <begin position="733"/>
        <end position="763"/>
    </location>
</feature>
<evidence type="ECO:0000313" key="3">
    <source>
        <dbReference type="Proteomes" id="UP000184001"/>
    </source>
</evidence>
<feature type="compositionally biased region" description="Polar residues" evidence="1">
    <location>
        <begin position="223"/>
        <end position="242"/>
    </location>
</feature>
<feature type="region of interest" description="Disordered" evidence="1">
    <location>
        <begin position="442"/>
        <end position="473"/>
    </location>
</feature>
<sequence>MSDNTKNGIIDLTEIVEMGTPPNPASEKNIPASPAGTVDFESELEDLFSSTDFSEFTDSSDASPQPAGASVDDFLTDTPTSGPAVEDFLTDITPDTELAASGKNTTAKTDPSFEPDLDDLLDSEDSKDSSVSFDADFEDLLSEFSDSSSQTKETVHQPDFDEDLSAMSFSSADPEPVAAAQAPQPQAVAPEPAHATESNIADVDNADIDDLFSDLDFELGEVPSQSAPIETSPTQSVPQANASIEDDLLADLDYDLPPMEPTQMTTSSAAPDPQNSEDDDLFADLNLEFDLDELDATTESTLASQSKEVPDTVPTTTSVIADGSDTDVDDLFTDFDFEIEDVPSTPSHEPVPAPDMSASLSLAEEVSLDDPFDVENILNESSEETPQTASTPSNDFDFTDLDELLRVDNEPAQAPRTDLTAADGNTLDSEEVDMDDIGFLLSELDEASGAQPNVEPASAPETTPEPAIDPELAFEPDAPMEPVVSEKIESADPVDGSMFDEEIDALLDDLEMASAEPVAPISQEPQAPVVNTEPEPTQPVEAPVTEALLEDVSPQVELADAPQVPENDLATELDAMLDSEPVDLAAAEEAQSDVEDIAHQAQVEQDAASTSTPSDELESLLDELDSLLDETDMAAQQTELASDKPEFDFDPDEPVTELNPVVESVSGAEDDMLEEPTSLEEDLGSTLDRILGEDPLSSDMMGDGVEEKVEPTIEPATFNHEDIDALLSDPEPVEQAAMEEPSEMTVESEISSDPAEEDQEAETVVNDPADTFAEFVQTEEPQTPSNELNPVSEAMDAIENEAPIADIAQEAMADLESFAEVQPEYVEASEELPEHAEVYVDPDLDMTDINENAAPVPPNASIEDLMRKAQDSSDASSEMLDTSPAVNPAMQNNEPLDVPPIPAMTPEEFAELTERIYYLESTLQNIVTQQEALADQQPPVVEKKVLIEAIDDAFNMDGPLMARVLSAVEVRTESMIESMSTRIERNIKSAIEQTAAKSAAQVIREELEALLTDGLT</sequence>
<comment type="caution">
    <text evidence="2">The sequence shown here is derived from an EMBL/GenBank/DDBJ whole genome shotgun (WGS) entry which is preliminary data.</text>
</comment>
<feature type="compositionally biased region" description="Acidic residues" evidence="1">
    <location>
        <begin position="275"/>
        <end position="296"/>
    </location>
</feature>
<feature type="compositionally biased region" description="Acidic residues" evidence="1">
    <location>
        <begin position="615"/>
        <end position="632"/>
    </location>
</feature>
<feature type="region of interest" description="Disordered" evidence="1">
    <location>
        <begin position="143"/>
        <end position="327"/>
    </location>
</feature>
<evidence type="ECO:0000256" key="1">
    <source>
        <dbReference type="SAM" id="MobiDB-lite"/>
    </source>
</evidence>
<feature type="region of interest" description="Disordered" evidence="1">
    <location>
        <begin position="870"/>
        <end position="901"/>
    </location>
</feature>
<reference evidence="2 3" key="1">
    <citation type="submission" date="2016-11" db="EMBL/GenBank/DDBJ databases">
        <authorList>
            <person name="Varghese N."/>
            <person name="Submissions S."/>
        </authorList>
    </citation>
    <scope>NUCLEOTIDE SEQUENCE [LARGE SCALE GENOMIC DNA]</scope>
    <source>
        <strain evidence="2 3">DSM 17919</strain>
    </source>
</reference>
<gene>
    <name evidence="2" type="ORF">SAMN05660830_02309</name>
</gene>
<feature type="compositionally biased region" description="Acidic residues" evidence="1">
    <location>
        <begin position="113"/>
        <end position="125"/>
    </location>
</feature>
<feature type="region of interest" description="Disordered" evidence="1">
    <location>
        <begin position="49"/>
        <end position="131"/>
    </location>
</feature>
<feature type="compositionally biased region" description="Low complexity" evidence="1">
    <location>
        <begin position="455"/>
        <end position="466"/>
    </location>
</feature>
<feature type="region of interest" description="Disordered" evidence="1">
    <location>
        <begin position="377"/>
        <end position="430"/>
    </location>
</feature>
<feature type="region of interest" description="Disordered" evidence="1">
    <location>
        <begin position="1"/>
        <end position="37"/>
    </location>
</feature>
<feature type="compositionally biased region" description="Acidic residues" evidence="1">
    <location>
        <begin position="668"/>
        <end position="683"/>
    </location>
</feature>
<feature type="compositionally biased region" description="Polar residues" evidence="1">
    <location>
        <begin position="378"/>
        <end position="396"/>
    </location>
</feature>
<feature type="compositionally biased region" description="Polar residues" evidence="1">
    <location>
        <begin position="297"/>
        <end position="319"/>
    </location>
</feature>
<proteinExistence type="predicted"/>
<feature type="compositionally biased region" description="Acidic residues" evidence="1">
    <location>
        <begin position="204"/>
        <end position="219"/>
    </location>
</feature>
<protein>
    <submittedName>
        <fullName evidence="2">Uncharacterized protein</fullName>
    </submittedName>
</protein>
<feature type="region of interest" description="Disordered" evidence="1">
    <location>
        <begin position="517"/>
        <end position="538"/>
    </location>
</feature>
<feature type="compositionally biased region" description="Low complexity" evidence="1">
    <location>
        <begin position="49"/>
        <end position="63"/>
    </location>
</feature>
<dbReference type="Proteomes" id="UP000184001">
    <property type="component" value="Unassembled WGS sequence"/>
</dbReference>
<organism evidence="2 3">
    <name type="scientific">Halodesulfovibrio aestuarii</name>
    <dbReference type="NCBI Taxonomy" id="126333"/>
    <lineage>
        <taxon>Bacteria</taxon>
        <taxon>Pseudomonadati</taxon>
        <taxon>Thermodesulfobacteriota</taxon>
        <taxon>Desulfovibrionia</taxon>
        <taxon>Desulfovibrionales</taxon>
        <taxon>Desulfovibrionaceae</taxon>
        <taxon>Halodesulfovibrio</taxon>
    </lineage>
</organism>
<evidence type="ECO:0000313" key="2">
    <source>
        <dbReference type="EMBL" id="SHJ38363.1"/>
    </source>
</evidence>
<feature type="compositionally biased region" description="Acidic residues" evidence="1">
    <location>
        <begin position="244"/>
        <end position="254"/>
    </location>
</feature>
<name>A0A8G2FIH1_9BACT</name>
<dbReference type="RefSeq" id="WP_020000981.1">
    <property type="nucleotide sequence ID" value="NZ_CP192219.1"/>
</dbReference>
<feature type="compositionally biased region" description="Low complexity" evidence="1">
    <location>
        <begin position="174"/>
        <end position="203"/>
    </location>
</feature>
<accession>A0A8G2FIH1</accession>
<feature type="region of interest" description="Disordered" evidence="1">
    <location>
        <begin position="600"/>
        <end position="684"/>
    </location>
</feature>
<dbReference type="AlphaFoldDB" id="A0A8G2FIH1"/>